<gene>
    <name evidence="3" type="ORF">DLJ53_26165</name>
</gene>
<dbReference type="Pfam" id="PF00903">
    <property type="entry name" value="Glyoxalase"/>
    <property type="match status" value="1"/>
</dbReference>
<evidence type="ECO:0000313" key="4">
    <source>
        <dbReference type="Proteomes" id="UP000249590"/>
    </source>
</evidence>
<dbReference type="CDD" id="cd08347">
    <property type="entry name" value="PcpA_C_like"/>
    <property type="match status" value="1"/>
</dbReference>
<dbReference type="RefSeq" id="WP_111350964.1">
    <property type="nucleotide sequence ID" value="NZ_JAIWKD010000005.1"/>
</dbReference>
<keyword evidence="4" id="KW-1185">Reference proteome</keyword>
<sequence length="293" mass="31471">MAAIRGLHHITAISGPAQASLDYHTGTLGRRLVKTTVNFDDPSVYHLYYGAEDAGPGGIFTVFPYDHAGHGRTGTGIAESYGYAVSPETVAAFEDRGRPFERFGETGVTITDNDGAPVELVATPGGPRLEHALFHSATMVVADPDPTARLLTEVFGYEKVGQEGDRQRFASPDGPAGVIDVIASGGPRAQPGAGSIHHLAFRAADDDDLMSWQSAVRGFGLSPTPLIDRQYFHSIYFREPGGILFEIATDPPGFAVDEPQDQLGRSLKLPPQHESKRRELEATLPPLRRTVAA</sequence>
<evidence type="ECO:0000259" key="2">
    <source>
        <dbReference type="PROSITE" id="PS51819"/>
    </source>
</evidence>
<reference evidence="3 4" key="1">
    <citation type="submission" date="2018-05" db="EMBL/GenBank/DDBJ databases">
        <title>Acuticoccus sediminis sp. nov., isolated from deep-sea sediment of Indian Ocean.</title>
        <authorList>
            <person name="Liu X."/>
            <person name="Lai Q."/>
            <person name="Du Y."/>
            <person name="Sun F."/>
            <person name="Zhang X."/>
            <person name="Wang S."/>
            <person name="Shao Z."/>
        </authorList>
    </citation>
    <scope>NUCLEOTIDE SEQUENCE [LARGE SCALE GENOMIC DNA]</scope>
    <source>
        <strain evidence="3 4">PTG4-2</strain>
    </source>
</reference>
<feature type="domain" description="VOC" evidence="2">
    <location>
        <begin position="6"/>
        <end position="123"/>
    </location>
</feature>
<name>A0A8B2NIU0_9HYPH</name>
<evidence type="ECO:0000313" key="3">
    <source>
        <dbReference type="EMBL" id="RAH98206.1"/>
    </source>
</evidence>
<dbReference type="InterPro" id="IPR052537">
    <property type="entry name" value="Extradiol_RC_dioxygenase"/>
</dbReference>
<dbReference type="SUPFAM" id="SSF54593">
    <property type="entry name" value="Glyoxalase/Bleomycin resistance protein/Dihydroxybiphenyl dioxygenase"/>
    <property type="match status" value="2"/>
</dbReference>
<dbReference type="PROSITE" id="PS51819">
    <property type="entry name" value="VOC"/>
    <property type="match status" value="2"/>
</dbReference>
<dbReference type="EMBL" id="QHHQ01000007">
    <property type="protein sequence ID" value="RAH98206.1"/>
    <property type="molecule type" value="Genomic_DNA"/>
</dbReference>
<dbReference type="PANTHER" id="PTHR36110:SF2">
    <property type="entry name" value="RING-CLEAVING DIOXYGENASE MHQE-RELATED"/>
    <property type="match status" value="1"/>
</dbReference>
<proteinExistence type="predicted"/>
<dbReference type="PANTHER" id="PTHR36110">
    <property type="entry name" value="RING-CLEAVING DIOXYGENASE MHQE-RELATED"/>
    <property type="match status" value="1"/>
</dbReference>
<feature type="compositionally biased region" description="Basic and acidic residues" evidence="1">
    <location>
        <begin position="271"/>
        <end position="281"/>
    </location>
</feature>
<protein>
    <submittedName>
        <fullName evidence="3">Ring-cleaving dioxygenase</fullName>
    </submittedName>
</protein>
<dbReference type="Proteomes" id="UP000249590">
    <property type="component" value="Unassembled WGS sequence"/>
</dbReference>
<accession>A0A8B2NIU0</accession>
<feature type="domain" description="VOC" evidence="2">
    <location>
        <begin position="133"/>
        <end position="250"/>
    </location>
</feature>
<comment type="caution">
    <text evidence="3">The sequence shown here is derived from an EMBL/GenBank/DDBJ whole genome shotgun (WGS) entry which is preliminary data.</text>
</comment>
<dbReference type="InterPro" id="IPR029068">
    <property type="entry name" value="Glyas_Bleomycin-R_OHBP_Dase"/>
</dbReference>
<dbReference type="OrthoDB" id="9785698at2"/>
<keyword evidence="3" id="KW-0560">Oxidoreductase</keyword>
<dbReference type="InterPro" id="IPR004360">
    <property type="entry name" value="Glyas_Fos-R_dOase_dom"/>
</dbReference>
<dbReference type="AlphaFoldDB" id="A0A8B2NIU0"/>
<organism evidence="3 4">
    <name type="scientific">Acuticoccus sediminis</name>
    <dbReference type="NCBI Taxonomy" id="2184697"/>
    <lineage>
        <taxon>Bacteria</taxon>
        <taxon>Pseudomonadati</taxon>
        <taxon>Pseudomonadota</taxon>
        <taxon>Alphaproteobacteria</taxon>
        <taxon>Hyphomicrobiales</taxon>
        <taxon>Amorphaceae</taxon>
        <taxon>Acuticoccus</taxon>
    </lineage>
</organism>
<evidence type="ECO:0000256" key="1">
    <source>
        <dbReference type="SAM" id="MobiDB-lite"/>
    </source>
</evidence>
<feature type="region of interest" description="Disordered" evidence="1">
    <location>
        <begin position="256"/>
        <end position="293"/>
    </location>
</feature>
<keyword evidence="3" id="KW-0223">Dioxygenase</keyword>
<dbReference type="GO" id="GO:0051213">
    <property type="term" value="F:dioxygenase activity"/>
    <property type="evidence" value="ECO:0007669"/>
    <property type="project" value="UniProtKB-KW"/>
</dbReference>
<dbReference type="InterPro" id="IPR037523">
    <property type="entry name" value="VOC_core"/>
</dbReference>
<dbReference type="Gene3D" id="3.10.180.10">
    <property type="entry name" value="2,3-Dihydroxybiphenyl 1,2-Dioxygenase, domain 1"/>
    <property type="match status" value="2"/>
</dbReference>